<name>A0A9N7TYF5_PLEPL</name>
<reference evidence="2" key="1">
    <citation type="submission" date="2020-03" db="EMBL/GenBank/DDBJ databases">
        <authorList>
            <person name="Weist P."/>
        </authorList>
    </citation>
    <scope>NUCLEOTIDE SEQUENCE</scope>
</reference>
<proteinExistence type="predicted"/>
<feature type="compositionally biased region" description="Low complexity" evidence="1">
    <location>
        <begin position="39"/>
        <end position="50"/>
    </location>
</feature>
<evidence type="ECO:0000256" key="1">
    <source>
        <dbReference type="SAM" id="MobiDB-lite"/>
    </source>
</evidence>
<dbReference type="EMBL" id="CADEAL010000478">
    <property type="protein sequence ID" value="CAB1420746.1"/>
    <property type="molecule type" value="Genomic_DNA"/>
</dbReference>
<gene>
    <name evidence="2" type="ORF">PLEPLA_LOCUS8621</name>
</gene>
<organism evidence="2 3">
    <name type="scientific">Pleuronectes platessa</name>
    <name type="common">European plaice</name>
    <dbReference type="NCBI Taxonomy" id="8262"/>
    <lineage>
        <taxon>Eukaryota</taxon>
        <taxon>Metazoa</taxon>
        <taxon>Chordata</taxon>
        <taxon>Craniata</taxon>
        <taxon>Vertebrata</taxon>
        <taxon>Euteleostomi</taxon>
        <taxon>Actinopterygii</taxon>
        <taxon>Neopterygii</taxon>
        <taxon>Teleostei</taxon>
        <taxon>Neoteleostei</taxon>
        <taxon>Acanthomorphata</taxon>
        <taxon>Carangaria</taxon>
        <taxon>Pleuronectiformes</taxon>
        <taxon>Pleuronectoidei</taxon>
        <taxon>Pleuronectidae</taxon>
        <taxon>Pleuronectes</taxon>
    </lineage>
</organism>
<feature type="compositionally biased region" description="Acidic residues" evidence="1">
    <location>
        <begin position="56"/>
        <end position="72"/>
    </location>
</feature>
<sequence>MSPRTVWKSPPSALHSRSITVSIFGCVCTGNSDGLSRSAAAQIPARAAGAHGRMLEEEEEEEEEEKQEEEPAEPGKPGEPGEPTQRTEPLTLKHAHRTRERASQGRLRAGSPGPALS</sequence>
<accession>A0A9N7TYF5</accession>
<keyword evidence="3" id="KW-1185">Reference proteome</keyword>
<dbReference type="Proteomes" id="UP001153269">
    <property type="component" value="Unassembled WGS sequence"/>
</dbReference>
<dbReference type="AlphaFoldDB" id="A0A9N7TYF5"/>
<feature type="region of interest" description="Disordered" evidence="1">
    <location>
        <begin position="30"/>
        <end position="117"/>
    </location>
</feature>
<protein>
    <submittedName>
        <fullName evidence="2">Uncharacterized protein</fullName>
    </submittedName>
</protein>
<evidence type="ECO:0000313" key="3">
    <source>
        <dbReference type="Proteomes" id="UP001153269"/>
    </source>
</evidence>
<evidence type="ECO:0000313" key="2">
    <source>
        <dbReference type="EMBL" id="CAB1420746.1"/>
    </source>
</evidence>
<comment type="caution">
    <text evidence="2">The sequence shown here is derived from an EMBL/GenBank/DDBJ whole genome shotgun (WGS) entry which is preliminary data.</text>
</comment>